<proteinExistence type="predicted"/>
<evidence type="ECO:0000256" key="1">
    <source>
        <dbReference type="SAM" id="Phobius"/>
    </source>
</evidence>
<feature type="transmembrane region" description="Helical" evidence="1">
    <location>
        <begin position="38"/>
        <end position="56"/>
    </location>
</feature>
<keyword evidence="1" id="KW-0812">Transmembrane</keyword>
<evidence type="ECO:0008006" key="4">
    <source>
        <dbReference type="Google" id="ProtNLM"/>
    </source>
</evidence>
<organism evidence="2 3">
    <name type="scientific">Vibrio mangrovi</name>
    <dbReference type="NCBI Taxonomy" id="474394"/>
    <lineage>
        <taxon>Bacteria</taxon>
        <taxon>Pseudomonadati</taxon>
        <taxon>Pseudomonadota</taxon>
        <taxon>Gammaproteobacteria</taxon>
        <taxon>Vibrionales</taxon>
        <taxon>Vibrionaceae</taxon>
        <taxon>Vibrio</taxon>
    </lineage>
</organism>
<accession>A0A1Y6IXF1</accession>
<keyword evidence="1" id="KW-0472">Membrane</keyword>
<dbReference type="InterPro" id="IPR019731">
    <property type="entry name" value="DUF2607"/>
</dbReference>
<evidence type="ECO:0000313" key="2">
    <source>
        <dbReference type="EMBL" id="SMS02318.1"/>
    </source>
</evidence>
<keyword evidence="1" id="KW-1133">Transmembrane helix</keyword>
<name>A0A1Y6IXF1_9VIBR</name>
<gene>
    <name evidence="2" type="ORF">VIM7927_03638</name>
</gene>
<sequence length="123" mass="13573">MSAATQTVGLLKEIGLSEKTNLSKEISLSEIIRQPMKMVALASIFLTLWLSAAYIVHQSDTLAVHHQHHDCQLFAGIHHAIQSHGTILPVIASHEFIEPTAEIIKISLPFLAYFARSPPLVIQ</sequence>
<evidence type="ECO:0000313" key="3">
    <source>
        <dbReference type="Proteomes" id="UP000196125"/>
    </source>
</evidence>
<dbReference type="EMBL" id="FXXI01000009">
    <property type="protein sequence ID" value="SMS02318.1"/>
    <property type="molecule type" value="Genomic_DNA"/>
</dbReference>
<protein>
    <recommendedName>
        <fullName evidence="4">DUF2607 domain-containing protein</fullName>
    </recommendedName>
</protein>
<dbReference type="Pfam" id="PF10795">
    <property type="entry name" value="DUF2607"/>
    <property type="match status" value="1"/>
</dbReference>
<dbReference type="AlphaFoldDB" id="A0A1Y6IXF1"/>
<reference evidence="2 3" key="1">
    <citation type="submission" date="2017-05" db="EMBL/GenBank/DDBJ databases">
        <authorList>
            <person name="Song R."/>
            <person name="Chenine A.L."/>
            <person name="Ruprecht R.M."/>
        </authorList>
    </citation>
    <scope>NUCLEOTIDE SEQUENCE [LARGE SCALE GENOMIC DNA]</scope>
    <source>
        <strain evidence="2 3">CECT 7927</strain>
    </source>
</reference>
<dbReference type="Proteomes" id="UP000196125">
    <property type="component" value="Unassembled WGS sequence"/>
</dbReference>